<dbReference type="InterPro" id="IPR042530">
    <property type="entry name" value="EME1/EME2_C"/>
</dbReference>
<dbReference type="InterPro" id="IPR047524">
    <property type="entry name" value="XPF_nuclease_EME1_plant/arthr"/>
</dbReference>
<evidence type="ECO:0000256" key="5">
    <source>
        <dbReference type="ARBA" id="ARBA00022723"/>
    </source>
</evidence>
<evidence type="ECO:0000256" key="3">
    <source>
        <dbReference type="ARBA" id="ARBA00005313"/>
    </source>
</evidence>
<dbReference type="SMART" id="SM00891">
    <property type="entry name" value="ERCC4"/>
    <property type="match status" value="1"/>
</dbReference>
<dbReference type="GO" id="GO:0048476">
    <property type="term" value="C:Holliday junction resolvase complex"/>
    <property type="evidence" value="ECO:0007669"/>
    <property type="project" value="InterPro"/>
</dbReference>
<evidence type="ECO:0000256" key="14">
    <source>
        <dbReference type="SAM" id="Coils"/>
    </source>
</evidence>
<feature type="domain" description="ERCC4" evidence="16">
    <location>
        <begin position="240"/>
        <end position="504"/>
    </location>
</feature>
<evidence type="ECO:0000256" key="11">
    <source>
        <dbReference type="ARBA" id="ARBA00023204"/>
    </source>
</evidence>
<dbReference type="GO" id="GO:0031573">
    <property type="term" value="P:mitotic intra-S DNA damage checkpoint signaling"/>
    <property type="evidence" value="ECO:0007669"/>
    <property type="project" value="TreeGrafter"/>
</dbReference>
<evidence type="ECO:0000256" key="10">
    <source>
        <dbReference type="ARBA" id="ARBA00023172"/>
    </source>
</evidence>
<dbReference type="InterPro" id="IPR006166">
    <property type="entry name" value="ERCC4_domain"/>
</dbReference>
<dbReference type="Pfam" id="PF21292">
    <property type="entry name" value="EME1-MUS81_C"/>
    <property type="match status" value="1"/>
</dbReference>
<keyword evidence="7" id="KW-0227">DNA damage</keyword>
<evidence type="ECO:0000313" key="17">
    <source>
        <dbReference type="EMBL" id="BBA93752.1"/>
    </source>
</evidence>
<feature type="coiled-coil region" evidence="14">
    <location>
        <begin position="183"/>
        <end position="217"/>
    </location>
</feature>
<evidence type="ECO:0000256" key="13">
    <source>
        <dbReference type="ARBA" id="ARBA00023254"/>
    </source>
</evidence>
<dbReference type="InterPro" id="IPR033310">
    <property type="entry name" value="Mms4/EME1/EME2"/>
</dbReference>
<proteinExistence type="evidence at transcript level"/>
<feature type="region of interest" description="Disordered" evidence="15">
    <location>
        <begin position="1"/>
        <end position="27"/>
    </location>
</feature>
<dbReference type="GO" id="GO:0031297">
    <property type="term" value="P:replication fork processing"/>
    <property type="evidence" value="ECO:0007669"/>
    <property type="project" value="TreeGrafter"/>
</dbReference>
<comment type="similarity">
    <text evidence="3">Belongs to the EME1/MMS4 family.</text>
</comment>
<organism evidence="17">
    <name type="scientific">Reticulitermes speratus</name>
    <dbReference type="NCBI Taxonomy" id="60591"/>
    <lineage>
        <taxon>Eukaryota</taxon>
        <taxon>Metazoa</taxon>
        <taxon>Ecdysozoa</taxon>
        <taxon>Arthropoda</taxon>
        <taxon>Hexapoda</taxon>
        <taxon>Insecta</taxon>
        <taxon>Pterygota</taxon>
        <taxon>Neoptera</taxon>
        <taxon>Polyneoptera</taxon>
        <taxon>Dictyoptera</taxon>
        <taxon>Blattodea</taxon>
        <taxon>Blattoidea</taxon>
        <taxon>Termitoidae</taxon>
        <taxon>Rhinotermitidae</taxon>
        <taxon>Reticulitermes</taxon>
        <taxon>Frontotermes</taxon>
    </lineage>
</organism>
<dbReference type="PANTHER" id="PTHR21077">
    <property type="entry name" value="EME1 PROTEIN"/>
    <property type="match status" value="1"/>
</dbReference>
<keyword evidence="4" id="KW-0540">Nuclease</keyword>
<comment type="cofactor">
    <cofactor evidence="1">
        <name>Mg(2+)</name>
        <dbReference type="ChEBI" id="CHEBI:18420"/>
    </cofactor>
</comment>
<keyword evidence="9" id="KW-0460">Magnesium</keyword>
<evidence type="ECO:0000256" key="2">
    <source>
        <dbReference type="ARBA" id="ARBA00004123"/>
    </source>
</evidence>
<dbReference type="GO" id="GO:0006302">
    <property type="term" value="P:double-strand break repair"/>
    <property type="evidence" value="ECO:0007669"/>
    <property type="project" value="TreeGrafter"/>
</dbReference>
<evidence type="ECO:0000256" key="6">
    <source>
        <dbReference type="ARBA" id="ARBA00022759"/>
    </source>
</evidence>
<evidence type="ECO:0000256" key="8">
    <source>
        <dbReference type="ARBA" id="ARBA00022801"/>
    </source>
</evidence>
<protein>
    <submittedName>
        <fullName evidence="17">Putative crossover junction endonuclease EME1</fullName>
    </submittedName>
</protein>
<evidence type="ECO:0000256" key="9">
    <source>
        <dbReference type="ARBA" id="ARBA00022842"/>
    </source>
</evidence>
<dbReference type="EMBL" id="FX985865">
    <property type="protein sequence ID" value="BBA93752.1"/>
    <property type="molecule type" value="mRNA"/>
</dbReference>
<comment type="subcellular location">
    <subcellularLocation>
        <location evidence="2">Nucleus</location>
    </subcellularLocation>
</comment>
<feature type="compositionally biased region" description="Low complexity" evidence="15">
    <location>
        <begin position="8"/>
        <end position="20"/>
    </location>
</feature>
<dbReference type="Gene3D" id="1.10.150.670">
    <property type="entry name" value="Crossover junction endonuclease EME1, DNA-binding domain"/>
    <property type="match status" value="1"/>
</dbReference>
<sequence>MDSPVILVSSDSSAPSSPVPGIGSKHTLDCTDKHCPDSDVRNDSTVDCYMPFNVRKRLEAEDNYHDSCETSSSLDINSKNTVDCAEIELSDSDAENDITVDYYSSVTFVKEMVSKNASQVSDVSASSTGVLQKIQKEVQLMDCEHSDDNSSGLDQREAKKGRYQLPSVGSVLTEDCPRKGRGRQRAKNAVIDTEKEIKRAERMQNRAKIKADQAQKKAVKMAATEAYRSKKPGECLKYMQVCLDQKLLNAEYGGEILVSLQSAEMQYNIQSNLVPSSVFWTREVQEHFVGDDMKVHVRSRKEEEEEMLIVWTWDEVITLIHTRELTNHIKSMQLMVPRKKLTLVVYGAREYFRHKKIFVGQEQQAQVLGTEGKLKNSKKRGNFERAPRVSKDEWESALAELHLFANCSHRLMEKPHELGAFIRQFSKAVAEAPFKHEKHKQEQENLQWYAVADSRDCVRVDKNGNGLLRLWQQQLCQFNRVTMETAQAITSVYRSPYALVQAYEKCSREREAELMLEPILIRRGVGPLTTVKKVGPELSKKMYTFFTASDGKATLSQE</sequence>
<evidence type="ECO:0000256" key="15">
    <source>
        <dbReference type="SAM" id="MobiDB-lite"/>
    </source>
</evidence>
<reference evidence="17" key="2">
    <citation type="submission" date="2017-10" db="EMBL/GenBank/DDBJ databases">
        <title>High Expression of DNA Repair Genes in Long-Lived Termite King.</title>
        <authorList>
            <person name="Tasaki E."/>
            <person name="Mitaka Y."/>
            <person name="Nozaki T."/>
            <person name="Kobayashi K."/>
            <person name="Matsuura K."/>
            <person name="Iuchi Y."/>
        </authorList>
    </citation>
    <scope>NUCLEOTIDE SEQUENCE</scope>
</reference>
<name>A0A2Z5TZG6_9NEOP</name>
<keyword evidence="6 17" id="KW-0255">Endonuclease</keyword>
<dbReference type="CDD" id="cd20083">
    <property type="entry name" value="XPF_nuclease_EME"/>
    <property type="match status" value="1"/>
</dbReference>
<dbReference type="AlphaFoldDB" id="A0A2Z5TZG6"/>
<keyword evidence="5" id="KW-0479">Metal-binding</keyword>
<reference evidence="17" key="1">
    <citation type="journal article" date="2016" name="PLoS ONE">
        <title>Caste-Specific and Sex-Specific Expression of Chemoreceptor Genes in a Termite.</title>
        <authorList>
            <person name="Mitaka Y."/>
            <person name="Kobayashi K."/>
            <person name="Mikheyev A."/>
            <person name="Tin M.M.Y."/>
            <person name="Watanabe Y."/>
            <person name="Matsuura K."/>
        </authorList>
    </citation>
    <scope>NUCLEOTIDE SEQUENCE</scope>
</reference>
<evidence type="ECO:0000256" key="7">
    <source>
        <dbReference type="ARBA" id="ARBA00022763"/>
    </source>
</evidence>
<evidence type="ECO:0000256" key="12">
    <source>
        <dbReference type="ARBA" id="ARBA00023242"/>
    </source>
</evidence>
<gene>
    <name evidence="17" type="primary">RsEME1</name>
</gene>
<evidence type="ECO:0000256" key="4">
    <source>
        <dbReference type="ARBA" id="ARBA00022722"/>
    </source>
</evidence>
<dbReference type="PANTHER" id="PTHR21077:SF5">
    <property type="entry name" value="CROSSOVER JUNCTION ENDONUCLEASE MMS4"/>
    <property type="match status" value="1"/>
</dbReference>
<dbReference type="GO" id="GO:0008821">
    <property type="term" value="F:crossover junction DNA endonuclease activity"/>
    <property type="evidence" value="ECO:0007669"/>
    <property type="project" value="TreeGrafter"/>
</dbReference>
<dbReference type="GO" id="GO:0000712">
    <property type="term" value="P:resolution of meiotic recombination intermediates"/>
    <property type="evidence" value="ECO:0007669"/>
    <property type="project" value="TreeGrafter"/>
</dbReference>
<keyword evidence="10" id="KW-0233">DNA recombination</keyword>
<dbReference type="GO" id="GO:0005634">
    <property type="term" value="C:nucleus"/>
    <property type="evidence" value="ECO:0007669"/>
    <property type="project" value="UniProtKB-SubCell"/>
</dbReference>
<dbReference type="GO" id="GO:0003677">
    <property type="term" value="F:DNA binding"/>
    <property type="evidence" value="ECO:0007669"/>
    <property type="project" value="InterPro"/>
</dbReference>
<keyword evidence="13" id="KW-0469">Meiosis</keyword>
<dbReference type="GO" id="GO:0046872">
    <property type="term" value="F:metal ion binding"/>
    <property type="evidence" value="ECO:0007669"/>
    <property type="project" value="UniProtKB-KW"/>
</dbReference>
<keyword evidence="8" id="KW-0378">Hydrolase</keyword>
<keyword evidence="11" id="KW-0234">DNA repair</keyword>
<keyword evidence="14" id="KW-0175">Coiled coil</keyword>
<dbReference type="Gene3D" id="3.40.50.10130">
    <property type="match status" value="1"/>
</dbReference>
<dbReference type="FunFam" id="1.10.150.670:FF:000002">
    <property type="entry name" value="Crossover junction endonuclease EME1"/>
    <property type="match status" value="1"/>
</dbReference>
<keyword evidence="12" id="KW-0539">Nucleus</keyword>
<evidence type="ECO:0000256" key="1">
    <source>
        <dbReference type="ARBA" id="ARBA00001946"/>
    </source>
</evidence>
<evidence type="ECO:0000259" key="16">
    <source>
        <dbReference type="SMART" id="SM00891"/>
    </source>
</evidence>
<accession>A0A2Z5TZG6</accession>